<evidence type="ECO:0000259" key="1">
    <source>
        <dbReference type="PROSITE" id="PS51186"/>
    </source>
</evidence>
<proteinExistence type="predicted"/>
<dbReference type="InterPro" id="IPR042573">
    <property type="entry name" value="GNAT_acetyltra_N"/>
</dbReference>
<dbReference type="PROSITE" id="PS51186">
    <property type="entry name" value="GNAT"/>
    <property type="match status" value="1"/>
</dbReference>
<reference evidence="2" key="2">
    <citation type="submission" date="2021-09" db="EMBL/GenBank/DDBJ databases">
        <authorList>
            <person name="Gilroy R."/>
        </authorList>
    </citation>
    <scope>NUCLEOTIDE SEQUENCE</scope>
    <source>
        <strain evidence="2">ChiGjej2B2-7701</strain>
    </source>
</reference>
<dbReference type="SUPFAM" id="SSF55729">
    <property type="entry name" value="Acyl-CoA N-acyltransferases (Nat)"/>
    <property type="match status" value="1"/>
</dbReference>
<dbReference type="Proteomes" id="UP000746751">
    <property type="component" value="Unassembled WGS sequence"/>
</dbReference>
<dbReference type="InterPro" id="IPR027365">
    <property type="entry name" value="GNAT_acetyltra_YdfB-like"/>
</dbReference>
<dbReference type="Gene3D" id="3.40.630.110">
    <property type="entry name" value="GNAT acetyltransferase-like"/>
    <property type="match status" value="1"/>
</dbReference>
<protein>
    <submittedName>
        <fullName evidence="2">GNAT family N-acetyltransferase</fullName>
    </submittedName>
</protein>
<dbReference type="InterPro" id="IPR000182">
    <property type="entry name" value="GNAT_dom"/>
</dbReference>
<dbReference type="InterPro" id="IPR016181">
    <property type="entry name" value="Acyl_CoA_acyltransferase"/>
</dbReference>
<dbReference type="EMBL" id="DYVF01000029">
    <property type="protein sequence ID" value="HJG30583.1"/>
    <property type="molecule type" value="Genomic_DNA"/>
</dbReference>
<organism evidence="2 3">
    <name type="scientific">Collinsella ihumii</name>
    <dbReference type="NCBI Taxonomy" id="1720204"/>
    <lineage>
        <taxon>Bacteria</taxon>
        <taxon>Bacillati</taxon>
        <taxon>Actinomycetota</taxon>
        <taxon>Coriobacteriia</taxon>
        <taxon>Coriobacteriales</taxon>
        <taxon>Coriobacteriaceae</taxon>
        <taxon>Collinsella</taxon>
    </lineage>
</organism>
<dbReference type="Gene3D" id="3.40.630.30">
    <property type="match status" value="1"/>
</dbReference>
<sequence length="255" mass="27294">MNAVLSDPARAASLFSGRDDVCVRACLEGTMGAIMANDADRPSSAVAMVGDFVFTGGEPDPALLEAACSRSTSGLSIVVPQDAAWSRLIERMPGRRAEPHTRYATSKDPDAFDRMHLRRLASALPAGVTLRAIDEALWHACLDQDWSRDLVAQLDPYPRFAELGVGVIALEGGLVVSGASTYARCADAIEIEVDTRPDRRRHGLARACSAALILACLDRGLYPNWDAHTPASLALAGQLGYRLDHAYDAYLVTGA</sequence>
<dbReference type="AlphaFoldDB" id="A0A921LSV1"/>
<accession>A0A921LSV1</accession>
<evidence type="ECO:0000313" key="2">
    <source>
        <dbReference type="EMBL" id="HJG30583.1"/>
    </source>
</evidence>
<reference evidence="2" key="1">
    <citation type="journal article" date="2021" name="PeerJ">
        <title>Extensive microbial diversity within the chicken gut microbiome revealed by metagenomics and culture.</title>
        <authorList>
            <person name="Gilroy R."/>
            <person name="Ravi A."/>
            <person name="Getino M."/>
            <person name="Pursley I."/>
            <person name="Horton D.L."/>
            <person name="Alikhan N.F."/>
            <person name="Baker D."/>
            <person name="Gharbi K."/>
            <person name="Hall N."/>
            <person name="Watson M."/>
            <person name="Adriaenssens E.M."/>
            <person name="Foster-Nyarko E."/>
            <person name="Jarju S."/>
            <person name="Secka A."/>
            <person name="Antonio M."/>
            <person name="Oren A."/>
            <person name="Chaudhuri R.R."/>
            <person name="La Ragione R."/>
            <person name="Hildebrand F."/>
            <person name="Pallen M.J."/>
        </authorList>
    </citation>
    <scope>NUCLEOTIDE SEQUENCE</scope>
    <source>
        <strain evidence="2">ChiGjej2B2-7701</strain>
    </source>
</reference>
<gene>
    <name evidence="2" type="ORF">K8U80_04205</name>
</gene>
<name>A0A921LSV1_9ACTN</name>
<dbReference type="Pfam" id="PF12746">
    <property type="entry name" value="GNAT_acetyltran"/>
    <property type="match status" value="1"/>
</dbReference>
<comment type="caution">
    <text evidence="2">The sequence shown here is derived from an EMBL/GenBank/DDBJ whole genome shotgun (WGS) entry which is preliminary data.</text>
</comment>
<dbReference type="GO" id="GO:0016747">
    <property type="term" value="F:acyltransferase activity, transferring groups other than amino-acyl groups"/>
    <property type="evidence" value="ECO:0007669"/>
    <property type="project" value="InterPro"/>
</dbReference>
<evidence type="ECO:0000313" key="3">
    <source>
        <dbReference type="Proteomes" id="UP000746751"/>
    </source>
</evidence>
<feature type="domain" description="N-acetyltransferase" evidence="1">
    <location>
        <begin position="128"/>
        <end position="255"/>
    </location>
</feature>